<reference evidence="6" key="1">
    <citation type="submission" date="2015-03" db="EMBL/GenBank/DDBJ databases">
        <title>Luteipulveratus halotolerans sp. nov., a novel actinobacterium (Dermacoccaceae) from Sarawak, Malaysia.</title>
        <authorList>
            <person name="Juboi H."/>
            <person name="Basik A."/>
            <person name="Shamsul S.S."/>
            <person name="Arnold P."/>
            <person name="Schmitt E.K."/>
            <person name="Sanglier J.-J."/>
            <person name="Yeo T."/>
        </authorList>
    </citation>
    <scope>NUCLEOTIDE SEQUENCE [LARGE SCALE GENOMIC DNA]</scope>
    <source>
        <strain evidence="6">MN07-A0370</strain>
    </source>
</reference>
<evidence type="ECO:0000256" key="3">
    <source>
        <dbReference type="ARBA" id="ARBA00023163"/>
    </source>
</evidence>
<organism evidence="6 7">
    <name type="scientific">Luteipulveratus mongoliensis</name>
    <dbReference type="NCBI Taxonomy" id="571913"/>
    <lineage>
        <taxon>Bacteria</taxon>
        <taxon>Bacillati</taxon>
        <taxon>Actinomycetota</taxon>
        <taxon>Actinomycetes</taxon>
        <taxon>Micrococcales</taxon>
        <taxon>Dermacoccaceae</taxon>
        <taxon>Luteipulveratus</taxon>
    </lineage>
</organism>
<feature type="domain" description="HTH-type transcriptional regulator MT1864/Rv1816-like C-terminal" evidence="5">
    <location>
        <begin position="91"/>
        <end position="180"/>
    </location>
</feature>
<evidence type="ECO:0000313" key="6">
    <source>
        <dbReference type="EMBL" id="AKU17192.1"/>
    </source>
</evidence>
<dbReference type="InterPro" id="IPR025996">
    <property type="entry name" value="MT1864/Rv1816-like_C"/>
</dbReference>
<dbReference type="RefSeq" id="WP_052593417.1">
    <property type="nucleotide sequence ID" value="NZ_CP011112.1"/>
</dbReference>
<dbReference type="Pfam" id="PF00440">
    <property type="entry name" value="TetR_N"/>
    <property type="match status" value="1"/>
</dbReference>
<keyword evidence="7" id="KW-1185">Reference proteome</keyword>
<evidence type="ECO:0000313" key="7">
    <source>
        <dbReference type="Proteomes" id="UP000066480"/>
    </source>
</evidence>
<keyword evidence="1" id="KW-0805">Transcription regulation</keyword>
<dbReference type="InterPro" id="IPR001647">
    <property type="entry name" value="HTH_TetR"/>
</dbReference>
<protein>
    <recommendedName>
        <fullName evidence="8">TetR family transcriptional regulator</fullName>
    </recommendedName>
</protein>
<dbReference type="SUPFAM" id="SSF46689">
    <property type="entry name" value="Homeodomain-like"/>
    <property type="match status" value="1"/>
</dbReference>
<sequence>MEARERRALERQEREQRIVDAARALAEAEGWSAVTTRRLADEIGRSQPVLYGHFPDGKVGIVRAVALQGFRDMADVVDTVRAKAGEGEQAKAVVTAYLDFAKRRPAVYEAMFMMPLGLAFGEKSAPPELQSGFASLRDGLSSAHVDGVDAETLTEVAWSAMHGIAMLTRDGRLRPRARTARIAALVGLLTPG</sequence>
<dbReference type="STRING" id="571913.VV02_17220"/>
<dbReference type="Proteomes" id="UP000066480">
    <property type="component" value="Chromosome"/>
</dbReference>
<dbReference type="GO" id="GO:0000976">
    <property type="term" value="F:transcription cis-regulatory region binding"/>
    <property type="evidence" value="ECO:0007669"/>
    <property type="project" value="TreeGrafter"/>
</dbReference>
<keyword evidence="3" id="KW-0804">Transcription</keyword>
<dbReference type="Pfam" id="PF13305">
    <property type="entry name" value="TetR_C_33"/>
    <property type="match status" value="1"/>
</dbReference>
<proteinExistence type="predicted"/>
<dbReference type="PANTHER" id="PTHR30055:SF234">
    <property type="entry name" value="HTH-TYPE TRANSCRIPTIONAL REGULATOR BETI"/>
    <property type="match status" value="1"/>
</dbReference>
<dbReference type="GO" id="GO:0003700">
    <property type="term" value="F:DNA-binding transcription factor activity"/>
    <property type="evidence" value="ECO:0007669"/>
    <property type="project" value="TreeGrafter"/>
</dbReference>
<dbReference type="InterPro" id="IPR009057">
    <property type="entry name" value="Homeodomain-like_sf"/>
</dbReference>
<evidence type="ECO:0000256" key="1">
    <source>
        <dbReference type="ARBA" id="ARBA00023015"/>
    </source>
</evidence>
<dbReference type="PANTHER" id="PTHR30055">
    <property type="entry name" value="HTH-TYPE TRANSCRIPTIONAL REGULATOR RUTR"/>
    <property type="match status" value="1"/>
</dbReference>
<accession>A0A0K1JKE8</accession>
<evidence type="ECO:0000259" key="4">
    <source>
        <dbReference type="Pfam" id="PF00440"/>
    </source>
</evidence>
<name>A0A0K1JKE8_9MICO</name>
<dbReference type="KEGG" id="lmoi:VV02_17220"/>
<dbReference type="PATRIC" id="fig|571913.6.peg.3493"/>
<dbReference type="InterPro" id="IPR050109">
    <property type="entry name" value="HTH-type_TetR-like_transc_reg"/>
</dbReference>
<dbReference type="OrthoDB" id="4641396at2"/>
<dbReference type="SUPFAM" id="SSF48498">
    <property type="entry name" value="Tetracyclin repressor-like, C-terminal domain"/>
    <property type="match status" value="1"/>
</dbReference>
<dbReference type="EMBL" id="CP011112">
    <property type="protein sequence ID" value="AKU17192.1"/>
    <property type="molecule type" value="Genomic_DNA"/>
</dbReference>
<dbReference type="InterPro" id="IPR036271">
    <property type="entry name" value="Tet_transcr_reg_TetR-rel_C_sf"/>
</dbReference>
<gene>
    <name evidence="6" type="ORF">VV02_17220</name>
</gene>
<feature type="domain" description="HTH tetR-type" evidence="4">
    <location>
        <begin position="18"/>
        <end position="65"/>
    </location>
</feature>
<keyword evidence="2" id="KW-0238">DNA-binding</keyword>
<evidence type="ECO:0000256" key="2">
    <source>
        <dbReference type="ARBA" id="ARBA00023125"/>
    </source>
</evidence>
<evidence type="ECO:0000259" key="5">
    <source>
        <dbReference type="Pfam" id="PF13305"/>
    </source>
</evidence>
<dbReference type="AlphaFoldDB" id="A0A0K1JKE8"/>
<evidence type="ECO:0008006" key="8">
    <source>
        <dbReference type="Google" id="ProtNLM"/>
    </source>
</evidence>
<dbReference type="Gene3D" id="1.10.357.10">
    <property type="entry name" value="Tetracycline Repressor, domain 2"/>
    <property type="match status" value="1"/>
</dbReference>